<gene>
    <name evidence="1" type="ORF">BDZ83DRAFT_615373</name>
</gene>
<protein>
    <submittedName>
        <fullName evidence="1">Uncharacterized protein</fullName>
    </submittedName>
</protein>
<dbReference type="RefSeq" id="XP_060366801.1">
    <property type="nucleotide sequence ID" value="XM_060507891.1"/>
</dbReference>
<dbReference type="GeneID" id="85391790"/>
<comment type="caution">
    <text evidence="1">The sequence shown here is derived from an EMBL/GenBank/DDBJ whole genome shotgun (WGS) entry which is preliminary data.</text>
</comment>
<sequence length="70" mass="7963">MVVVGFGRLIPVRRIEMLVMVVVVGWASRRARSQVCERKTSWGWAHASLCKCPSTYGYSSPSLTLSHRRR</sequence>
<organism evidence="1 2">
    <name type="scientific">Glomerella acutata</name>
    <name type="common">Colletotrichum acutatum</name>
    <dbReference type="NCBI Taxonomy" id="27357"/>
    <lineage>
        <taxon>Eukaryota</taxon>
        <taxon>Fungi</taxon>
        <taxon>Dikarya</taxon>
        <taxon>Ascomycota</taxon>
        <taxon>Pezizomycotina</taxon>
        <taxon>Sordariomycetes</taxon>
        <taxon>Hypocreomycetidae</taxon>
        <taxon>Glomerellales</taxon>
        <taxon>Glomerellaceae</taxon>
        <taxon>Colletotrichum</taxon>
        <taxon>Colletotrichum acutatum species complex</taxon>
    </lineage>
</organism>
<keyword evidence="2" id="KW-1185">Reference proteome</keyword>
<evidence type="ECO:0000313" key="2">
    <source>
        <dbReference type="Proteomes" id="UP001244207"/>
    </source>
</evidence>
<dbReference type="AlphaFoldDB" id="A0AAD8USY5"/>
<reference evidence="1" key="1">
    <citation type="submission" date="2021-12" db="EMBL/GenBank/DDBJ databases">
        <title>Comparative genomics, transcriptomics and evolutionary studies reveal genomic signatures of adaptation to plant cell wall in hemibiotrophic fungi.</title>
        <authorList>
            <consortium name="DOE Joint Genome Institute"/>
            <person name="Baroncelli R."/>
            <person name="Diaz J.F."/>
            <person name="Benocci T."/>
            <person name="Peng M."/>
            <person name="Battaglia E."/>
            <person name="Haridas S."/>
            <person name="Andreopoulos W."/>
            <person name="Labutti K."/>
            <person name="Pangilinan J."/>
            <person name="Floch G.L."/>
            <person name="Makela M.R."/>
            <person name="Henrissat B."/>
            <person name="Grigoriev I.V."/>
            <person name="Crouch J.A."/>
            <person name="De Vries R.P."/>
            <person name="Sukno S.A."/>
            <person name="Thon M.R."/>
        </authorList>
    </citation>
    <scope>NUCLEOTIDE SEQUENCE</scope>
    <source>
        <strain evidence="1">CBS 112980</strain>
    </source>
</reference>
<proteinExistence type="predicted"/>
<evidence type="ECO:0000313" key="1">
    <source>
        <dbReference type="EMBL" id="KAK1726746.1"/>
    </source>
</evidence>
<accession>A0AAD8USY5</accession>
<dbReference type="Proteomes" id="UP001244207">
    <property type="component" value="Unassembled WGS sequence"/>
</dbReference>
<dbReference type="EMBL" id="JAHMHS010000030">
    <property type="protein sequence ID" value="KAK1726746.1"/>
    <property type="molecule type" value="Genomic_DNA"/>
</dbReference>
<name>A0AAD8USY5_GLOAC</name>